<dbReference type="EMBL" id="FPAW01000051">
    <property type="protein sequence ID" value="SFU20445.1"/>
    <property type="molecule type" value="Genomic_DNA"/>
</dbReference>
<accession>A0A1I7E981</accession>
<keyword evidence="5" id="KW-1185">Reference proteome</keyword>
<dbReference type="GO" id="GO:0005694">
    <property type="term" value="C:chromosome"/>
    <property type="evidence" value="ECO:0007669"/>
    <property type="project" value="TreeGrafter"/>
</dbReference>
<sequence length="361" mass="40090">MSKRRVFDIEFPDVDPPEPIASESSVPAADPRRGPMASAIAENADALRERETLEARIRAENDHLAHEHVRLKKAGLITDLIPIESIKTSKLTRDRRAGRDDELDELKESIRAVGLSNPIRVEALGQGSYELIQGYRRLAAFRELFEETADAAYANIPAGLTARGEELELLYRRMVDENLVRRDISFAEMAQLVRAYADDPETEAVDLDAALTALFGSVSRQKRSYIKHFVTVLDAFGPRLKFPEAIPRALGLQLEKRISHERGAAARMAAALTAAMAATPEAELEVLRDLSVPPREPRVVSPKQAARAAAKTTFRQNVRGGSVRCAAAEGRVELRMNRDFSNMDRHRLEAAVAAFFQALEE</sequence>
<dbReference type="InterPro" id="IPR050336">
    <property type="entry name" value="Chromosome_partition/occlusion"/>
</dbReference>
<evidence type="ECO:0000259" key="3">
    <source>
        <dbReference type="SMART" id="SM00470"/>
    </source>
</evidence>
<dbReference type="InterPro" id="IPR003115">
    <property type="entry name" value="ParB_N"/>
</dbReference>
<gene>
    <name evidence="4" type="ORF">SAMN05216236_15126</name>
</gene>
<proteinExistence type="predicted"/>
<protein>
    <submittedName>
        <fullName evidence="4">Chromosome partitioning protein, ParB family</fullName>
    </submittedName>
</protein>
<dbReference type="Gene3D" id="3.90.1530.10">
    <property type="entry name" value="Conserved hypothetical protein from pyrococcus furiosus pfu- 392566-001, ParB domain"/>
    <property type="match status" value="1"/>
</dbReference>
<dbReference type="Pfam" id="PF02195">
    <property type="entry name" value="ParB_N"/>
    <property type="match status" value="1"/>
</dbReference>
<dbReference type="PANTHER" id="PTHR33375">
    <property type="entry name" value="CHROMOSOME-PARTITIONING PROTEIN PARB-RELATED"/>
    <property type="match status" value="1"/>
</dbReference>
<feature type="domain" description="ParB-like N-terminal" evidence="3">
    <location>
        <begin position="84"/>
        <end position="168"/>
    </location>
</feature>
<dbReference type="STRING" id="999627.SAMN05216236_15126"/>
<evidence type="ECO:0000256" key="1">
    <source>
        <dbReference type="SAM" id="Coils"/>
    </source>
</evidence>
<keyword evidence="1" id="KW-0175">Coiled coil</keyword>
<feature type="coiled-coil region" evidence="1">
    <location>
        <begin position="36"/>
        <end position="63"/>
    </location>
</feature>
<dbReference type="Proteomes" id="UP000182466">
    <property type="component" value="Unassembled WGS sequence"/>
</dbReference>
<dbReference type="eggNOG" id="COG1475">
    <property type="taxonomic scope" value="Bacteria"/>
</dbReference>
<evidence type="ECO:0000313" key="4">
    <source>
        <dbReference type="EMBL" id="SFU20445.1"/>
    </source>
</evidence>
<feature type="region of interest" description="Disordered" evidence="2">
    <location>
        <begin position="1"/>
        <end position="35"/>
    </location>
</feature>
<organism evidence="4 5">
    <name type="scientific">Sedimentitalea nanhaiensis</name>
    <dbReference type="NCBI Taxonomy" id="999627"/>
    <lineage>
        <taxon>Bacteria</taxon>
        <taxon>Pseudomonadati</taxon>
        <taxon>Pseudomonadota</taxon>
        <taxon>Alphaproteobacteria</taxon>
        <taxon>Rhodobacterales</taxon>
        <taxon>Paracoccaceae</taxon>
        <taxon>Sedimentitalea</taxon>
    </lineage>
</organism>
<evidence type="ECO:0000256" key="2">
    <source>
        <dbReference type="SAM" id="MobiDB-lite"/>
    </source>
</evidence>
<reference evidence="4 5" key="1">
    <citation type="submission" date="2016-10" db="EMBL/GenBank/DDBJ databases">
        <authorList>
            <person name="de Groot N.N."/>
        </authorList>
    </citation>
    <scope>NUCLEOTIDE SEQUENCE [LARGE SCALE GENOMIC DNA]</scope>
    <source>
        <strain evidence="4 5">CGMCC 1.10959</strain>
    </source>
</reference>
<dbReference type="OrthoDB" id="7656008at2"/>
<dbReference type="AlphaFoldDB" id="A0A1I7E981"/>
<evidence type="ECO:0000313" key="5">
    <source>
        <dbReference type="Proteomes" id="UP000182466"/>
    </source>
</evidence>
<dbReference type="PANTHER" id="PTHR33375:SF1">
    <property type="entry name" value="CHROMOSOME-PARTITIONING PROTEIN PARB-RELATED"/>
    <property type="match status" value="1"/>
</dbReference>
<dbReference type="GO" id="GO:0007059">
    <property type="term" value="P:chromosome segregation"/>
    <property type="evidence" value="ECO:0007669"/>
    <property type="project" value="TreeGrafter"/>
</dbReference>
<dbReference type="SMART" id="SM00470">
    <property type="entry name" value="ParB"/>
    <property type="match status" value="1"/>
</dbReference>
<dbReference type="InterPro" id="IPR036086">
    <property type="entry name" value="ParB/Sulfiredoxin_sf"/>
</dbReference>
<dbReference type="SUPFAM" id="SSF110849">
    <property type="entry name" value="ParB/Sulfiredoxin"/>
    <property type="match status" value="1"/>
</dbReference>
<dbReference type="RefSeq" id="WP_027260399.1">
    <property type="nucleotide sequence ID" value="NZ_FPAW01000051.1"/>
</dbReference>
<name>A0A1I7E981_9RHOB</name>